<dbReference type="InterPro" id="IPR026960">
    <property type="entry name" value="RVT-Znf"/>
</dbReference>
<proteinExistence type="predicted"/>
<accession>A0ABQ5HPM0</accession>
<dbReference type="Proteomes" id="UP001151760">
    <property type="component" value="Unassembled WGS sequence"/>
</dbReference>
<dbReference type="EMBL" id="BQNB010019802">
    <property type="protein sequence ID" value="GJT89220.1"/>
    <property type="molecule type" value="Genomic_DNA"/>
</dbReference>
<feature type="region of interest" description="Disordered" evidence="1">
    <location>
        <begin position="90"/>
        <end position="112"/>
    </location>
</feature>
<feature type="region of interest" description="Disordered" evidence="1">
    <location>
        <begin position="138"/>
        <end position="172"/>
    </location>
</feature>
<feature type="domain" description="Reverse transcriptase" evidence="2">
    <location>
        <begin position="641"/>
        <end position="918"/>
    </location>
</feature>
<reference evidence="3" key="1">
    <citation type="journal article" date="2022" name="Int. J. Mol. Sci.">
        <title>Draft Genome of Tanacetum Coccineum: Genomic Comparison of Closely Related Tanacetum-Family Plants.</title>
        <authorList>
            <person name="Yamashiro T."/>
            <person name="Shiraishi A."/>
            <person name="Nakayama K."/>
            <person name="Satake H."/>
        </authorList>
    </citation>
    <scope>NUCLEOTIDE SEQUENCE</scope>
</reference>
<keyword evidence="4" id="KW-1185">Reference proteome</keyword>
<reference evidence="3" key="2">
    <citation type="submission" date="2022-01" db="EMBL/GenBank/DDBJ databases">
        <authorList>
            <person name="Yamashiro T."/>
            <person name="Shiraishi A."/>
            <person name="Satake H."/>
            <person name="Nakayama K."/>
        </authorList>
    </citation>
    <scope>NUCLEOTIDE SEQUENCE</scope>
</reference>
<dbReference type="InterPro" id="IPR036691">
    <property type="entry name" value="Endo/exonu/phosph_ase_sf"/>
</dbReference>
<dbReference type="InterPro" id="IPR000477">
    <property type="entry name" value="RT_dom"/>
</dbReference>
<keyword evidence="3" id="KW-0808">Transferase</keyword>
<dbReference type="InterPro" id="IPR005135">
    <property type="entry name" value="Endo/exonuclease/phosphatase"/>
</dbReference>
<gene>
    <name evidence="3" type="ORF">Tco_1070937</name>
</gene>
<feature type="compositionally biased region" description="Low complexity" evidence="1">
    <location>
        <begin position="159"/>
        <end position="169"/>
    </location>
</feature>
<dbReference type="Pfam" id="PF13966">
    <property type="entry name" value="zf-RVT"/>
    <property type="match status" value="1"/>
</dbReference>
<evidence type="ECO:0000256" key="1">
    <source>
        <dbReference type="SAM" id="MobiDB-lite"/>
    </source>
</evidence>
<dbReference type="SUPFAM" id="SSF56672">
    <property type="entry name" value="DNA/RNA polymerases"/>
    <property type="match status" value="1"/>
</dbReference>
<keyword evidence="3" id="KW-0548">Nucleotidyltransferase</keyword>
<dbReference type="Gene3D" id="3.60.10.10">
    <property type="entry name" value="Endonuclease/exonuclease/phosphatase"/>
    <property type="match status" value="1"/>
</dbReference>
<keyword evidence="3" id="KW-0695">RNA-directed DNA polymerase</keyword>
<dbReference type="PANTHER" id="PTHR33116">
    <property type="entry name" value="REVERSE TRANSCRIPTASE ZINC-BINDING DOMAIN-CONTAINING PROTEIN-RELATED-RELATED"/>
    <property type="match status" value="1"/>
</dbReference>
<evidence type="ECO:0000313" key="3">
    <source>
        <dbReference type="EMBL" id="GJT89220.1"/>
    </source>
</evidence>
<dbReference type="CDD" id="cd01650">
    <property type="entry name" value="RT_nLTR_like"/>
    <property type="match status" value="1"/>
</dbReference>
<evidence type="ECO:0000313" key="4">
    <source>
        <dbReference type="Proteomes" id="UP001151760"/>
    </source>
</evidence>
<evidence type="ECO:0000259" key="2">
    <source>
        <dbReference type="PROSITE" id="PS50878"/>
    </source>
</evidence>
<dbReference type="Pfam" id="PF00078">
    <property type="entry name" value="RVT_1"/>
    <property type="match status" value="1"/>
</dbReference>
<dbReference type="PROSITE" id="PS50878">
    <property type="entry name" value="RT_POL"/>
    <property type="match status" value="1"/>
</dbReference>
<sequence>MTRIASKWGDLMDVDEDELNYHSKRLCVFTKVRQNIQESFKVNFRGKVHWVRAIEVPGWIPEFNDEEEEDDVSDECNFDGKPEAHEENNIFEESEEEKVQETEFGVPSGEKVNKSEDPFGIYSLLQKNKTNMENKVNEEDHSLSHPPGFTPEIDQFEGNNDSNSVNNNVEPTDLDRSKLLRSGGSILNFMEEVVKETKMGTMDLNTVRSCWGNSIFEYVQSDSVGYSGGILCIWDPNSFRRNSFTRSDYFVIIRGVWLKSGIDLLIVVVYAPQDAKEKHMLWEYLTHISNSWDGKIVMMGDFNEVRFKSDRFGSNFNVHEAEKFNSFIYNAGMEEVSLGGSAFTWCHRSASKMSKLDRFFVSENLLTSCPNISAITLERFISDHRPILLRETSFDYGPIPFRFYKYWLEVDGFDKMVRESWEAAPGNKDNAIRSFMGKLKFLKDRIRVWLSIHKANSRSDTDILKEELRLCDELIDKGMGSSEVVQNRLEILNKIHQVQKNQASEISQKAKIKWAIEGDENVKFFHGILNKKRSQSQIRGVMANGVWIDDPVKVKDEFLMHFRSRFDKPLLNRALLDLNFTNSLTNEQKEDLEQDITKEEVKRAVWDCGVDKSPGPDGFSFYFYRHFWSMIEDDVFGAVEYFFINGDIPNGCNSNFIALIPKIIDANMVKDFRPISLIGSLYKIIAKLLANRLVGVLSNLINEVQSAFVADRQILDGPFILNEVLQWCRKKRKHALIFKVDFEKAYDSVRWDFLDDVLDKFGFGVKWRNWIQSCLRSSRGSILINGSPTKEFQFFRGLKQGDPLSPFLFILVMESLHISFQRVVDAGLFNGINLSSTVNLSHLFYADDAIFIGQWNELNIDTLVRVLECFFRASGLRINMSKSKIMGVNVEDAKVKIAANKLGCLVLKTPFTYLGTKVGENMHRKHAWNEVVEKVLSRLSRWKLKTLSIGGRFTLLKSVLGSMPIFHMSIFKVPSSILNSLEVIRSRFFNGHEHKSNKATWFKWNKVLTSKEKGGLGVSSLFALNRGLLFKWLWRFYSQKDSLWTKVIKALYGEDGSLDKVGASAARTCWTTIVQEVKVIQAQGINIHDFIKLKLGNGEDSRFWLDKWYEGGVLKRLFPRVYALELDKNISVSSKLKAPSLVTTFRRNARSGIEQTQFDSMAEIMKTISLVPRVDRYIWSLENDGSFSVASIRKTLDDNRFQEESLSTRWVKSVPIKVNILAWKVKSNALPTRFNISRRGMDIDSIDCPICKMGVETTSHVFFQCNVVRQVMRKISSWWNVEYMEVNSYEEWRSWLVSTRIRSNIKVIIEGIYYGLWVVPLSLFKAIRDCRVNVKAFLENIGFGSLHGISIERILGRLGRFAIHSFDSKDFFMKLNHGSIKVAKKVEFHP</sequence>
<comment type="caution">
    <text evidence="3">The sequence shown here is derived from an EMBL/GenBank/DDBJ whole genome shotgun (WGS) entry which is preliminary data.</text>
</comment>
<dbReference type="Pfam" id="PF14529">
    <property type="entry name" value="Exo_endo_phos_2"/>
    <property type="match status" value="1"/>
</dbReference>
<dbReference type="PANTHER" id="PTHR33116:SF77">
    <property type="entry name" value="RNA-DIRECTED DNA POLYMERASE"/>
    <property type="match status" value="1"/>
</dbReference>
<name>A0ABQ5HPM0_9ASTR</name>
<organism evidence="3 4">
    <name type="scientific">Tanacetum coccineum</name>
    <dbReference type="NCBI Taxonomy" id="301880"/>
    <lineage>
        <taxon>Eukaryota</taxon>
        <taxon>Viridiplantae</taxon>
        <taxon>Streptophyta</taxon>
        <taxon>Embryophyta</taxon>
        <taxon>Tracheophyta</taxon>
        <taxon>Spermatophyta</taxon>
        <taxon>Magnoliopsida</taxon>
        <taxon>eudicotyledons</taxon>
        <taxon>Gunneridae</taxon>
        <taxon>Pentapetalae</taxon>
        <taxon>asterids</taxon>
        <taxon>campanulids</taxon>
        <taxon>Asterales</taxon>
        <taxon>Asteraceae</taxon>
        <taxon>Asteroideae</taxon>
        <taxon>Anthemideae</taxon>
        <taxon>Anthemidinae</taxon>
        <taxon>Tanacetum</taxon>
    </lineage>
</organism>
<dbReference type="InterPro" id="IPR043502">
    <property type="entry name" value="DNA/RNA_pol_sf"/>
</dbReference>
<protein>
    <submittedName>
        <fullName evidence="3">RNA-directed DNA polymerase, eukaryota</fullName>
    </submittedName>
</protein>
<dbReference type="SUPFAM" id="SSF56219">
    <property type="entry name" value="DNase I-like"/>
    <property type="match status" value="1"/>
</dbReference>
<dbReference type="GO" id="GO:0003964">
    <property type="term" value="F:RNA-directed DNA polymerase activity"/>
    <property type="evidence" value="ECO:0007669"/>
    <property type="project" value="UniProtKB-KW"/>
</dbReference>